<feature type="region of interest" description="Disordered" evidence="2">
    <location>
        <begin position="201"/>
        <end position="404"/>
    </location>
</feature>
<proteinExistence type="predicted"/>
<evidence type="ECO:0000256" key="1">
    <source>
        <dbReference type="PROSITE-ProRule" id="PRU00023"/>
    </source>
</evidence>
<dbReference type="Gene3D" id="1.25.40.20">
    <property type="entry name" value="Ankyrin repeat-containing domain"/>
    <property type="match status" value="1"/>
</dbReference>
<sequence>MPVSHLHLINAIEALDMFRIRRILLHGIDPNCRKHTTIKVASGVGREPDLGRRDEVDGESPLALAIRDVNLELLELLLKSGANPNAAISWSIPLISEEWSPDLWDLRWSHMYQFENALELALARGEYFFSTPGGELDYHLPSEEDYVKVLKLLEPNVAVVRALLKAGVQMTKRCVEYAKRLAADGKGEFWLLLDRHKAAQGKSPLGTRSNSNSRSGSSTNLSVKPPEVTPSGRLRRASIATAGRILSSDSASRSSQNASSDAPNPLASPANDVSRAPPSASPQNPVRMRRASIAAPGSTAKGEYLSPNFDPTRLAPLPQAPSMGSTTLNTEGVRRSNPTSTNSRRQSRDSQNSATLSKASSSNGSSDMKLGRSRNSIVDGPPGSEEDLVFGYPGMAPPPVPEETVRMGRRRRVSWAAEATLIRLP</sequence>
<feature type="compositionally biased region" description="Low complexity" evidence="2">
    <location>
        <begin position="335"/>
        <end position="353"/>
    </location>
</feature>
<feature type="compositionally biased region" description="Low complexity" evidence="2">
    <location>
        <begin position="247"/>
        <end position="262"/>
    </location>
</feature>
<feature type="compositionally biased region" description="Low complexity" evidence="2">
    <location>
        <begin position="205"/>
        <end position="222"/>
    </location>
</feature>
<dbReference type="EMBL" id="KQ965752">
    <property type="protein sequence ID" value="KXS16435.1"/>
    <property type="molecule type" value="Genomic_DNA"/>
</dbReference>
<accession>A0A139AJ62</accession>
<dbReference type="PROSITE" id="PS50088">
    <property type="entry name" value="ANK_REPEAT"/>
    <property type="match status" value="1"/>
</dbReference>
<dbReference type="InterPro" id="IPR036770">
    <property type="entry name" value="Ankyrin_rpt-contain_sf"/>
</dbReference>
<feature type="repeat" description="ANK" evidence="1">
    <location>
        <begin position="57"/>
        <end position="89"/>
    </location>
</feature>
<dbReference type="InterPro" id="IPR002110">
    <property type="entry name" value="Ankyrin_rpt"/>
</dbReference>
<reference evidence="3 4" key="1">
    <citation type="journal article" date="2015" name="Genome Biol. Evol.">
        <title>Phylogenomic analyses indicate that early fungi evolved digesting cell walls of algal ancestors of land plants.</title>
        <authorList>
            <person name="Chang Y."/>
            <person name="Wang S."/>
            <person name="Sekimoto S."/>
            <person name="Aerts A.L."/>
            <person name="Choi C."/>
            <person name="Clum A."/>
            <person name="LaButti K.M."/>
            <person name="Lindquist E.A."/>
            <person name="Yee Ngan C."/>
            <person name="Ohm R.A."/>
            <person name="Salamov A.A."/>
            <person name="Grigoriev I.V."/>
            <person name="Spatafora J.W."/>
            <person name="Berbee M.L."/>
        </authorList>
    </citation>
    <scope>NUCLEOTIDE SEQUENCE [LARGE SCALE GENOMIC DNA]</scope>
    <source>
        <strain evidence="3 4">JEL478</strain>
    </source>
</reference>
<keyword evidence="1" id="KW-0040">ANK repeat</keyword>
<protein>
    <submittedName>
        <fullName evidence="3">Uncharacterized protein</fullName>
    </submittedName>
</protein>
<dbReference type="Proteomes" id="UP000070544">
    <property type="component" value="Unassembled WGS sequence"/>
</dbReference>
<dbReference type="SMART" id="SM00248">
    <property type="entry name" value="ANK"/>
    <property type="match status" value="1"/>
</dbReference>
<dbReference type="AlphaFoldDB" id="A0A139AJ62"/>
<organism evidence="3 4">
    <name type="scientific">Gonapodya prolifera (strain JEL478)</name>
    <name type="common">Monoblepharis prolifera</name>
    <dbReference type="NCBI Taxonomy" id="1344416"/>
    <lineage>
        <taxon>Eukaryota</taxon>
        <taxon>Fungi</taxon>
        <taxon>Fungi incertae sedis</taxon>
        <taxon>Chytridiomycota</taxon>
        <taxon>Chytridiomycota incertae sedis</taxon>
        <taxon>Monoblepharidomycetes</taxon>
        <taxon>Monoblepharidales</taxon>
        <taxon>Gonapodyaceae</taxon>
        <taxon>Gonapodya</taxon>
    </lineage>
</organism>
<keyword evidence="4" id="KW-1185">Reference proteome</keyword>
<dbReference type="Pfam" id="PF00023">
    <property type="entry name" value="Ank"/>
    <property type="match status" value="1"/>
</dbReference>
<evidence type="ECO:0000313" key="4">
    <source>
        <dbReference type="Proteomes" id="UP000070544"/>
    </source>
</evidence>
<evidence type="ECO:0000313" key="3">
    <source>
        <dbReference type="EMBL" id="KXS16435.1"/>
    </source>
</evidence>
<dbReference type="SUPFAM" id="SSF48403">
    <property type="entry name" value="Ankyrin repeat"/>
    <property type="match status" value="1"/>
</dbReference>
<gene>
    <name evidence="3" type="ORF">M427DRAFT_31166</name>
</gene>
<dbReference type="PROSITE" id="PS50297">
    <property type="entry name" value="ANK_REP_REGION"/>
    <property type="match status" value="1"/>
</dbReference>
<feature type="compositionally biased region" description="Polar residues" evidence="2">
    <location>
        <begin position="354"/>
        <end position="366"/>
    </location>
</feature>
<name>A0A139AJ62_GONPJ</name>
<evidence type="ECO:0000256" key="2">
    <source>
        <dbReference type="SAM" id="MobiDB-lite"/>
    </source>
</evidence>